<protein>
    <submittedName>
        <fullName evidence="1">Uncharacterized protein</fullName>
    </submittedName>
</protein>
<accession>A0ABQ0G3Q7</accession>
<organism evidence="1 2">
    <name type="scientific">Madurella fahalii</name>
    <dbReference type="NCBI Taxonomy" id="1157608"/>
    <lineage>
        <taxon>Eukaryota</taxon>
        <taxon>Fungi</taxon>
        <taxon>Dikarya</taxon>
        <taxon>Ascomycota</taxon>
        <taxon>Pezizomycotina</taxon>
        <taxon>Sordariomycetes</taxon>
        <taxon>Sordariomycetidae</taxon>
        <taxon>Sordariales</taxon>
        <taxon>Sordariales incertae sedis</taxon>
        <taxon>Madurella</taxon>
    </lineage>
</organism>
<evidence type="ECO:0000313" key="1">
    <source>
        <dbReference type="EMBL" id="GAB1312354.1"/>
    </source>
</evidence>
<keyword evidence="2" id="KW-1185">Reference proteome</keyword>
<dbReference type="EMBL" id="BAAFSV010000001">
    <property type="protein sequence ID" value="GAB1312354.1"/>
    <property type="molecule type" value="Genomic_DNA"/>
</dbReference>
<sequence>MAIAYSQQTADDSITGPAAAELTRRLEALHVDHQRVLRENDETIEADLASARKDAAANTKLVEDLGVSEEQAAAYLEETAKVCDEGADRIASLEAVVVNELDKDVAAANVEERDKAIRTIQAKLSEAEDAVGKHVREAAAAMADAGRIKALAEDDVGRAKDLSETERRFAEQTDVMARMQAQSRAYAESTRMQTQRISSLTERIGEQDRRLWVVIGAVAGVLCSSAKPPSLKHEMRFIDGANLAAVASSSAPVQRRFLEIIDKVSASAPPRPPRLGGVREGTIGHVIEVISGVSVSYIATRG</sequence>
<comment type="caution">
    <text evidence="1">The sequence shown here is derived from an EMBL/GenBank/DDBJ whole genome shotgun (WGS) entry which is preliminary data.</text>
</comment>
<dbReference type="RefSeq" id="XP_070914087.1">
    <property type="nucleotide sequence ID" value="XM_071057986.1"/>
</dbReference>
<name>A0ABQ0G3Q7_9PEZI</name>
<dbReference type="GeneID" id="98173309"/>
<dbReference type="Proteomes" id="UP001628179">
    <property type="component" value="Unassembled WGS sequence"/>
</dbReference>
<reference evidence="1 2" key="1">
    <citation type="submission" date="2024-09" db="EMBL/GenBank/DDBJ databases">
        <title>Itraconazole resistance in Madurella fahalii resulting from another homologue of gene encoding cytochrome P450 14-alpha sterol demethylase (CYP51).</title>
        <authorList>
            <person name="Yoshioka I."/>
            <person name="Fahal A.H."/>
            <person name="Kaneko S."/>
            <person name="Yaguchi T."/>
        </authorList>
    </citation>
    <scope>NUCLEOTIDE SEQUENCE [LARGE SCALE GENOMIC DNA]</scope>
    <source>
        <strain evidence="1 2">IFM 68171</strain>
    </source>
</reference>
<gene>
    <name evidence="1" type="ORF">MFIFM68171_02564</name>
</gene>
<evidence type="ECO:0000313" key="2">
    <source>
        <dbReference type="Proteomes" id="UP001628179"/>
    </source>
</evidence>
<proteinExistence type="predicted"/>